<keyword evidence="1" id="KW-0472">Membrane</keyword>
<dbReference type="RefSeq" id="XP_014565761.1">
    <property type="nucleotide sequence ID" value="XM_014710275.1"/>
</dbReference>
<dbReference type="AlphaFoldDB" id="G7DZN0"/>
<keyword evidence="1" id="KW-0812">Transmembrane</keyword>
<evidence type="ECO:0000256" key="1">
    <source>
        <dbReference type="SAM" id="Phobius"/>
    </source>
</evidence>
<reference evidence="2 3" key="1">
    <citation type="journal article" date="2011" name="J. Gen. Appl. Microbiol.">
        <title>Draft genome sequencing of the enigmatic basidiomycete Mixia osmundae.</title>
        <authorList>
            <person name="Nishida H."/>
            <person name="Nagatsuka Y."/>
            <person name="Sugiyama J."/>
        </authorList>
    </citation>
    <scope>NUCLEOTIDE SEQUENCE [LARGE SCALE GENOMIC DNA]</scope>
    <source>
        <strain evidence="3">CBS 9802 / IAM 14324 / JCM 22182 / KY 12970</strain>
    </source>
</reference>
<gene>
    <name evidence="2" type="primary">Mo02701</name>
    <name evidence="2" type="ORF">E5Q_02701</name>
</gene>
<dbReference type="EMBL" id="BABT02000071">
    <property type="protein sequence ID" value="GAA96040.1"/>
    <property type="molecule type" value="Genomic_DNA"/>
</dbReference>
<feature type="transmembrane region" description="Helical" evidence="1">
    <location>
        <begin position="165"/>
        <end position="186"/>
    </location>
</feature>
<comment type="caution">
    <text evidence="2">The sequence shown here is derived from an EMBL/GenBank/DDBJ whole genome shotgun (WGS) entry which is preliminary data.</text>
</comment>
<dbReference type="HOGENOM" id="CLU_1299993_0_0_1"/>
<keyword evidence="3" id="KW-1185">Reference proteome</keyword>
<name>G7DZN0_MIXOS</name>
<dbReference type="InParanoid" id="G7DZN0"/>
<keyword evidence="1" id="KW-1133">Transmembrane helix</keyword>
<evidence type="ECO:0000313" key="2">
    <source>
        <dbReference type="EMBL" id="GAA96040.1"/>
    </source>
</evidence>
<protein>
    <submittedName>
        <fullName evidence="2">Uncharacterized protein</fullName>
    </submittedName>
</protein>
<feature type="transmembrane region" description="Helical" evidence="1">
    <location>
        <begin position="106"/>
        <end position="128"/>
    </location>
</feature>
<feature type="transmembrane region" description="Helical" evidence="1">
    <location>
        <begin position="20"/>
        <end position="44"/>
    </location>
</feature>
<reference evidence="2 3" key="2">
    <citation type="journal article" date="2012" name="Open Biol.">
        <title>Characteristics of nucleosomes and linker DNA regions on the genome of the basidiomycete Mixia osmundae revealed by mono- and dinucleosome mapping.</title>
        <authorList>
            <person name="Nishida H."/>
            <person name="Kondo S."/>
            <person name="Matsumoto T."/>
            <person name="Suzuki Y."/>
            <person name="Yoshikawa H."/>
            <person name="Taylor T.D."/>
            <person name="Sugiyama J."/>
        </authorList>
    </citation>
    <scope>NUCLEOTIDE SEQUENCE [LARGE SCALE GENOMIC DNA]</scope>
    <source>
        <strain evidence="3">CBS 9802 / IAM 14324 / JCM 22182 / KY 12970</strain>
    </source>
</reference>
<feature type="transmembrane region" description="Helical" evidence="1">
    <location>
        <begin position="64"/>
        <end position="94"/>
    </location>
</feature>
<accession>G7DZN0</accession>
<sequence>MTIKSRADQLWAQRNRNPPIAALACLTLANIIGIVTGALASASLKNINDAKGQAPILFGDGASLGAASFLGVGGAVIAAGAIAGSATGLVNLLITFRPGYYKKPIMLSLIISSVFLFAAVLAATVIVATGHAVLDVPGVPQSEIGSYVDRLGVTLAYNQSSLGKAYVITGWLSILFTVLATVFTYVETRSWTGVRPSESVDSLDKDGHAGRA</sequence>
<evidence type="ECO:0000313" key="3">
    <source>
        <dbReference type="Proteomes" id="UP000009131"/>
    </source>
</evidence>
<proteinExistence type="predicted"/>
<organism evidence="2 3">
    <name type="scientific">Mixia osmundae (strain CBS 9802 / IAM 14324 / JCM 22182 / KY 12970)</name>
    <dbReference type="NCBI Taxonomy" id="764103"/>
    <lineage>
        <taxon>Eukaryota</taxon>
        <taxon>Fungi</taxon>
        <taxon>Dikarya</taxon>
        <taxon>Basidiomycota</taxon>
        <taxon>Pucciniomycotina</taxon>
        <taxon>Mixiomycetes</taxon>
        <taxon>Mixiales</taxon>
        <taxon>Mixiaceae</taxon>
        <taxon>Mixia</taxon>
    </lineage>
</organism>
<dbReference type="Proteomes" id="UP000009131">
    <property type="component" value="Unassembled WGS sequence"/>
</dbReference>